<feature type="region of interest" description="Disordered" evidence="1">
    <location>
        <begin position="1"/>
        <end position="190"/>
    </location>
</feature>
<dbReference type="EMBL" id="OX459942">
    <property type="protein sequence ID" value="CAI9177319.1"/>
    <property type="molecule type" value="Genomic_DNA"/>
</dbReference>
<keyword evidence="3" id="KW-1185">Reference proteome</keyword>
<reference evidence="2" key="1">
    <citation type="submission" date="2023-04" db="EMBL/GenBank/DDBJ databases">
        <authorList>
            <consortium name="ELIXIR-Norway"/>
        </authorList>
    </citation>
    <scope>NUCLEOTIDE SEQUENCE [LARGE SCALE GENOMIC DNA]</scope>
</reference>
<feature type="compositionally biased region" description="Pro residues" evidence="1">
    <location>
        <begin position="52"/>
        <end position="63"/>
    </location>
</feature>
<dbReference type="Proteomes" id="UP001176941">
    <property type="component" value="Chromosome 6"/>
</dbReference>
<accession>A0ABN8ZUC0</accession>
<evidence type="ECO:0000256" key="1">
    <source>
        <dbReference type="SAM" id="MobiDB-lite"/>
    </source>
</evidence>
<gene>
    <name evidence="2" type="ORF">MRATA1EN1_LOCUS26281</name>
</gene>
<name>A0ABN8ZUC0_RANTA</name>
<protein>
    <submittedName>
        <fullName evidence="2">Uncharacterized protein</fullName>
    </submittedName>
</protein>
<feature type="compositionally biased region" description="Basic residues" evidence="1">
    <location>
        <begin position="1"/>
        <end position="17"/>
    </location>
</feature>
<proteinExistence type="predicted"/>
<evidence type="ECO:0000313" key="2">
    <source>
        <dbReference type="EMBL" id="CAI9177319.1"/>
    </source>
</evidence>
<organism evidence="2 3">
    <name type="scientific">Rangifer tarandus platyrhynchus</name>
    <name type="common">Svalbard reindeer</name>
    <dbReference type="NCBI Taxonomy" id="3082113"/>
    <lineage>
        <taxon>Eukaryota</taxon>
        <taxon>Metazoa</taxon>
        <taxon>Chordata</taxon>
        <taxon>Craniata</taxon>
        <taxon>Vertebrata</taxon>
        <taxon>Euteleostomi</taxon>
        <taxon>Mammalia</taxon>
        <taxon>Eutheria</taxon>
        <taxon>Laurasiatheria</taxon>
        <taxon>Artiodactyla</taxon>
        <taxon>Ruminantia</taxon>
        <taxon>Pecora</taxon>
        <taxon>Cervidae</taxon>
        <taxon>Odocoileinae</taxon>
        <taxon>Rangifer</taxon>
    </lineage>
</organism>
<sequence length="190" mass="19885">MQRLRRGGRRERARRAGRPGARGLRGGARRSEAPASAPPRPDAAGDRAGLRQPPPSPPPPPPGERSKSLDLGKDAAPSGISTGAARRPPKPSQVMRTPLPSPSVRVRGAPAPSPSAFSDARRIWRQVGSRRSSRSPGVGTQRGEVSWNMGEISGASSRRVGSCAGRPASPEDGWEPSAPAGASFWSPEDS</sequence>
<evidence type="ECO:0000313" key="3">
    <source>
        <dbReference type="Proteomes" id="UP001176941"/>
    </source>
</evidence>
<feature type="compositionally biased region" description="Basic and acidic residues" evidence="1">
    <location>
        <begin position="64"/>
        <end position="73"/>
    </location>
</feature>